<dbReference type="Pfam" id="PF00743">
    <property type="entry name" value="FMO-like"/>
    <property type="match status" value="1"/>
</dbReference>
<organism evidence="5 6">
    <name type="scientific">Reticulomyxa filosa</name>
    <dbReference type="NCBI Taxonomy" id="46433"/>
    <lineage>
        <taxon>Eukaryota</taxon>
        <taxon>Sar</taxon>
        <taxon>Rhizaria</taxon>
        <taxon>Retaria</taxon>
        <taxon>Foraminifera</taxon>
        <taxon>Monothalamids</taxon>
        <taxon>Reticulomyxidae</taxon>
        <taxon>Reticulomyxa</taxon>
    </lineage>
</organism>
<evidence type="ECO:0000313" key="5">
    <source>
        <dbReference type="EMBL" id="ETO23748.1"/>
    </source>
</evidence>
<dbReference type="PANTHER" id="PTHR43539:SF78">
    <property type="entry name" value="FLAVIN-CONTAINING MONOOXYGENASE"/>
    <property type="match status" value="1"/>
</dbReference>
<keyword evidence="3" id="KW-0560">Oxidoreductase</keyword>
<dbReference type="Gene3D" id="3.50.50.60">
    <property type="entry name" value="FAD/NAD(P)-binding domain"/>
    <property type="match status" value="1"/>
</dbReference>
<keyword evidence="6" id="KW-1185">Reference proteome</keyword>
<gene>
    <name evidence="5" type="ORF">RFI_13432</name>
</gene>
<name>X6NCX6_RETFI</name>
<keyword evidence="4" id="KW-1133">Transmembrane helix</keyword>
<feature type="transmembrane region" description="Helical" evidence="4">
    <location>
        <begin position="563"/>
        <end position="585"/>
    </location>
</feature>
<dbReference type="EMBL" id="ASPP01009734">
    <property type="protein sequence ID" value="ETO23748.1"/>
    <property type="molecule type" value="Genomic_DNA"/>
</dbReference>
<dbReference type="AlphaFoldDB" id="X6NCX6"/>
<keyword evidence="2" id="KW-0274">FAD</keyword>
<evidence type="ECO:0000256" key="4">
    <source>
        <dbReference type="SAM" id="Phobius"/>
    </source>
</evidence>
<sequence>MVTVLHNLDLFFIKSESQISLKRNRFISAKEKREYEQFSSEKQKKERGPIPVEMRIPNRRNYAFFCLASAFFSPLAFASPSPTSNSIPSKQYYPCVVIGGGWAGMGVAGSLAHNHVKDFIGRVSIFVTSFFLLEKGDRIGYFWGTLYDSLRMNSYRHRLWNSVNEMVSPNADDYLTRNEVVEYLYNYAKHHNVLDKVRLNSKVTQIRRVDNTEKKGESEHVHPWLIQTEKGDLIEADYVVIASSINRVPYIPEEWRQKMTKYKNGKIIHSYEYKNPQSSFVEDTGNGVTNSNNSGSKPAKEVLIVGCGNSCFEIANELGRCKDYHCNVTMLVRKGSGRHIVQFEKKYRYEHLLDRLGGALSPFSQRGLLQDNALSSQDKRFHHLMLQSDFIFKHYLGVVLFYQLDKYHICTPKLSPSAEQYYHNKLPIVDRGAVPLIKEGVIHVENRNIKDFYENGIRLYHFGHGIQAWIGRELTTCLCIYSQFVSHFFLKKKICVFSFFFFFFMYLVFGESLWNELSSVEIKYPPGTLENLKKSVQSTAPHQRNYRWPVTNGRSRSTKYNNLYFAGFDYGFLGGITIGIYSWAVGEEIACKLGMITPEQRQIPWDTL</sequence>
<evidence type="ECO:0000256" key="2">
    <source>
        <dbReference type="ARBA" id="ARBA00022827"/>
    </source>
</evidence>
<keyword evidence="4" id="KW-0472">Membrane</keyword>
<dbReference type="GO" id="GO:0050661">
    <property type="term" value="F:NADP binding"/>
    <property type="evidence" value="ECO:0007669"/>
    <property type="project" value="InterPro"/>
</dbReference>
<dbReference type="Proteomes" id="UP000023152">
    <property type="component" value="Unassembled WGS sequence"/>
</dbReference>
<dbReference type="InterPro" id="IPR036188">
    <property type="entry name" value="FAD/NAD-bd_sf"/>
</dbReference>
<dbReference type="InterPro" id="IPR020946">
    <property type="entry name" value="Flavin_mOase-like"/>
</dbReference>
<comment type="caution">
    <text evidence="5">The sequence shown here is derived from an EMBL/GenBank/DDBJ whole genome shotgun (WGS) entry which is preliminary data.</text>
</comment>
<keyword evidence="5" id="KW-0503">Monooxygenase</keyword>
<dbReference type="SUPFAM" id="SSF51905">
    <property type="entry name" value="FAD/NAD(P)-binding domain"/>
    <property type="match status" value="1"/>
</dbReference>
<dbReference type="GO" id="GO:0004499">
    <property type="term" value="F:N,N-dimethylaniline monooxygenase activity"/>
    <property type="evidence" value="ECO:0007669"/>
    <property type="project" value="InterPro"/>
</dbReference>
<reference evidence="5 6" key="1">
    <citation type="journal article" date="2013" name="Curr. Biol.">
        <title>The Genome of the Foraminiferan Reticulomyxa filosa.</title>
        <authorList>
            <person name="Glockner G."/>
            <person name="Hulsmann N."/>
            <person name="Schleicher M."/>
            <person name="Noegel A.A."/>
            <person name="Eichinger L."/>
            <person name="Gallinger C."/>
            <person name="Pawlowski J."/>
            <person name="Sierra R."/>
            <person name="Euteneuer U."/>
            <person name="Pillet L."/>
            <person name="Moustafa A."/>
            <person name="Platzer M."/>
            <person name="Groth M."/>
            <person name="Szafranski K."/>
            <person name="Schliwa M."/>
        </authorList>
    </citation>
    <scope>NUCLEOTIDE SEQUENCE [LARGE SCALE GENOMIC DNA]</scope>
</reference>
<evidence type="ECO:0000313" key="6">
    <source>
        <dbReference type="Proteomes" id="UP000023152"/>
    </source>
</evidence>
<keyword evidence="4" id="KW-0812">Transmembrane</keyword>
<evidence type="ECO:0000256" key="3">
    <source>
        <dbReference type="ARBA" id="ARBA00023002"/>
    </source>
</evidence>
<keyword evidence="1" id="KW-0285">Flavoprotein</keyword>
<protein>
    <submittedName>
        <fullName evidence="5">Flavin-containing MonoOxygenase family member (Fmo-3)</fullName>
    </submittedName>
</protein>
<dbReference type="PANTHER" id="PTHR43539">
    <property type="entry name" value="FLAVIN-BINDING MONOOXYGENASE-LIKE PROTEIN (AFU_ORTHOLOGUE AFUA_4G09220)"/>
    <property type="match status" value="1"/>
</dbReference>
<proteinExistence type="predicted"/>
<evidence type="ECO:0000256" key="1">
    <source>
        <dbReference type="ARBA" id="ARBA00022630"/>
    </source>
</evidence>
<accession>X6NCX6</accession>
<dbReference type="GO" id="GO:0050660">
    <property type="term" value="F:flavin adenine dinucleotide binding"/>
    <property type="evidence" value="ECO:0007669"/>
    <property type="project" value="InterPro"/>
</dbReference>
<dbReference type="OrthoDB" id="66881at2759"/>
<feature type="transmembrane region" description="Helical" evidence="4">
    <location>
        <begin position="494"/>
        <end position="514"/>
    </location>
</feature>
<dbReference type="InterPro" id="IPR050982">
    <property type="entry name" value="Auxin_biosynth/cation_transpt"/>
</dbReference>